<feature type="compositionally biased region" description="Basic and acidic residues" evidence="1">
    <location>
        <begin position="441"/>
        <end position="481"/>
    </location>
</feature>
<keyword evidence="3" id="KW-1185">Reference proteome</keyword>
<feature type="region of interest" description="Disordered" evidence="1">
    <location>
        <begin position="438"/>
        <end position="481"/>
    </location>
</feature>
<dbReference type="AlphaFoldDB" id="C1DYA7"/>
<evidence type="ECO:0000313" key="3">
    <source>
        <dbReference type="Proteomes" id="UP000002009"/>
    </source>
</evidence>
<reference evidence="2 3" key="1">
    <citation type="journal article" date="2009" name="Science">
        <title>Green evolution and dynamic adaptations revealed by genomes of the marine picoeukaryotes Micromonas.</title>
        <authorList>
            <person name="Worden A.Z."/>
            <person name="Lee J.H."/>
            <person name="Mock T."/>
            <person name="Rouze P."/>
            <person name="Simmons M.P."/>
            <person name="Aerts A.L."/>
            <person name="Allen A.E."/>
            <person name="Cuvelier M.L."/>
            <person name="Derelle E."/>
            <person name="Everett M.V."/>
            <person name="Foulon E."/>
            <person name="Grimwood J."/>
            <person name="Gundlach H."/>
            <person name="Henrissat B."/>
            <person name="Napoli C."/>
            <person name="McDonald S.M."/>
            <person name="Parker M.S."/>
            <person name="Rombauts S."/>
            <person name="Salamov A."/>
            <person name="Von Dassow P."/>
            <person name="Badger J.H."/>
            <person name="Coutinho P.M."/>
            <person name="Demir E."/>
            <person name="Dubchak I."/>
            <person name="Gentemann C."/>
            <person name="Eikrem W."/>
            <person name="Gready J.E."/>
            <person name="John U."/>
            <person name="Lanier W."/>
            <person name="Lindquist E.A."/>
            <person name="Lucas S."/>
            <person name="Mayer K.F."/>
            <person name="Moreau H."/>
            <person name="Not F."/>
            <person name="Otillar R."/>
            <person name="Panaud O."/>
            <person name="Pangilinan J."/>
            <person name="Paulsen I."/>
            <person name="Piegu B."/>
            <person name="Poliakov A."/>
            <person name="Robbens S."/>
            <person name="Schmutz J."/>
            <person name="Toulza E."/>
            <person name="Wyss T."/>
            <person name="Zelensky A."/>
            <person name="Zhou K."/>
            <person name="Armbrust E.V."/>
            <person name="Bhattacharya D."/>
            <person name="Goodenough U.W."/>
            <person name="Van de Peer Y."/>
            <person name="Grigoriev I.V."/>
        </authorList>
    </citation>
    <scope>NUCLEOTIDE SEQUENCE [LARGE SCALE GENOMIC DNA]</scope>
    <source>
        <strain evidence="3">RCC299 / NOUM17</strain>
    </source>
</reference>
<dbReference type="InParanoid" id="C1DYA7"/>
<gene>
    <name evidence="2" type="ORF">MICPUN_56004</name>
</gene>
<dbReference type="RefSeq" id="XP_002499654.1">
    <property type="nucleotide sequence ID" value="XM_002499608.1"/>
</dbReference>
<dbReference type="GeneID" id="8241329"/>
<accession>C1DYA7</accession>
<dbReference type="KEGG" id="mis:MICPUN_56004"/>
<organism evidence="2 3">
    <name type="scientific">Micromonas commoda (strain RCC299 / NOUM17 / CCMP2709)</name>
    <name type="common">Picoplanktonic green alga</name>
    <dbReference type="NCBI Taxonomy" id="296587"/>
    <lineage>
        <taxon>Eukaryota</taxon>
        <taxon>Viridiplantae</taxon>
        <taxon>Chlorophyta</taxon>
        <taxon>Mamiellophyceae</taxon>
        <taxon>Mamiellales</taxon>
        <taxon>Mamiellaceae</taxon>
        <taxon>Micromonas</taxon>
    </lineage>
</organism>
<name>C1DYA7_MICCC</name>
<evidence type="ECO:0000256" key="1">
    <source>
        <dbReference type="SAM" id="MobiDB-lite"/>
    </source>
</evidence>
<evidence type="ECO:0000313" key="2">
    <source>
        <dbReference type="EMBL" id="ACO60912.1"/>
    </source>
</evidence>
<dbReference type="EMBL" id="CP001323">
    <property type="protein sequence ID" value="ACO60912.1"/>
    <property type="molecule type" value="Genomic_DNA"/>
</dbReference>
<sequence length="510" mass="56748">MKTRESSFAPVAVRPADANTPLLGVTAERMKRFDTTRTKHLATKYGALALVACVGAAAAFGGSGHDTSSIAAAMASPELSSPQAPRFARGPSCNGVCPSVAARDFDAYPEEGSAHVLMLGDSTDRAWHFTFCNGILNDADRCEHPVECVAPTVNFLPNNMQPLVCADGDKRCAAESCYEDAPCWHEKENEMAAACHPTSPYGPALGFVHLFEPDPESKQDLKLVEYGREIDGLPVMTGPRVNAAVRSFDKFAPAEKADGGVGHHDAKKRPVVVVVDVMHWWVGNHLGWGAPGAPPDWSAELGSDRKFDANLRRYRKDLDALVEHVDKAMKGTGRPYRLVGKANHDWHTFKPDGVEHRFLSAMAAHVKHAFESKKHHFFDWRALTEKAKSDNMWEMADNFHQTVEGSKHETLAFMDWTRTALPEKFAVNLDVQFAKQAEEEEARRSKEETERKAREAREKKEREEREAREAKEAKATLRDNLADAQKMADNIESFLTKQREKLFKETGVLR</sequence>
<dbReference type="Proteomes" id="UP000002009">
    <property type="component" value="Chromosome 2"/>
</dbReference>
<protein>
    <submittedName>
        <fullName evidence="2">Uncharacterized protein</fullName>
    </submittedName>
</protein>
<proteinExistence type="predicted"/>